<dbReference type="AlphaFoldDB" id="A0AAD1YCG7"/>
<protein>
    <submittedName>
        <fullName evidence="1">Uncharacterized protein</fullName>
    </submittedName>
</protein>
<dbReference type="EMBL" id="CAMTCP010000033">
    <property type="protein sequence ID" value="CAI3542040.1"/>
    <property type="molecule type" value="Genomic_DNA"/>
</dbReference>
<reference evidence="1" key="1">
    <citation type="submission" date="2022-10" db="EMBL/GenBank/DDBJ databases">
        <authorList>
            <person name="Aires J."/>
            <person name="Mesa V."/>
        </authorList>
    </citation>
    <scope>NUCLEOTIDE SEQUENCE</scope>
    <source>
        <strain evidence="1">Clostridium neonatale JD116</strain>
    </source>
</reference>
<organism evidence="1 2">
    <name type="scientific">Clostridium neonatale</name>
    <dbReference type="NCBI Taxonomy" id="137838"/>
    <lineage>
        <taxon>Bacteria</taxon>
        <taxon>Bacillati</taxon>
        <taxon>Bacillota</taxon>
        <taxon>Clostridia</taxon>
        <taxon>Eubacteriales</taxon>
        <taxon>Clostridiaceae</taxon>
        <taxon>Clostridium</taxon>
    </lineage>
</organism>
<comment type="caution">
    <text evidence="1">The sequence shown here is derived from an EMBL/GenBank/DDBJ whole genome shotgun (WGS) entry which is preliminary data.</text>
</comment>
<accession>A0AAD1YCG7</accession>
<evidence type="ECO:0000313" key="2">
    <source>
        <dbReference type="Proteomes" id="UP001189143"/>
    </source>
</evidence>
<evidence type="ECO:0000313" key="1">
    <source>
        <dbReference type="EMBL" id="CAI3542040.1"/>
    </source>
</evidence>
<dbReference type="Proteomes" id="UP001189143">
    <property type="component" value="Unassembled WGS sequence"/>
</dbReference>
<name>A0AAD1YCG7_9CLOT</name>
<sequence length="38" mass="4128">MERETGLEPATSTLARWHSTIESLTQLGADEGSRTPTP</sequence>
<gene>
    <name evidence="1" type="ORF">CNEO2_120080</name>
</gene>
<proteinExistence type="predicted"/>